<evidence type="ECO:0000313" key="10">
    <source>
        <dbReference type="Proteomes" id="UP000471447"/>
    </source>
</evidence>
<dbReference type="Proteomes" id="UP000471447">
    <property type="component" value="Unassembled WGS sequence"/>
</dbReference>
<evidence type="ECO:0000313" key="9">
    <source>
        <dbReference type="Proteomes" id="UP000435059"/>
    </source>
</evidence>
<dbReference type="EMBL" id="WDEH01000022">
    <property type="protein sequence ID" value="KAB6137295.1"/>
    <property type="molecule type" value="Genomic_DNA"/>
</dbReference>
<dbReference type="Proteomes" id="UP000435059">
    <property type="component" value="Unassembled WGS sequence"/>
</dbReference>
<name>A0A1I4SQ19_9BACE</name>
<evidence type="ECO:0000313" key="3">
    <source>
        <dbReference type="EMBL" id="KAB6137295.1"/>
    </source>
</evidence>
<dbReference type="EMBL" id="WDCG01000008">
    <property type="protein sequence ID" value="KAB6424224.1"/>
    <property type="molecule type" value="Genomic_DNA"/>
</dbReference>
<dbReference type="RefSeq" id="WP_005816271.1">
    <property type="nucleotide sequence ID" value="NZ_BAABZH010000001.1"/>
</dbReference>
<evidence type="ECO:0000313" key="12">
    <source>
        <dbReference type="Proteomes" id="UP000487596"/>
    </source>
</evidence>
<evidence type="ECO:0000313" key="11">
    <source>
        <dbReference type="Proteomes" id="UP000474077"/>
    </source>
</evidence>
<evidence type="ECO:0000313" key="8">
    <source>
        <dbReference type="Proteomes" id="UP000284417"/>
    </source>
</evidence>
<keyword evidence="9" id="KW-1185">Reference proteome</keyword>
<dbReference type="Proteomes" id="UP000487596">
    <property type="component" value="Unassembled WGS sequence"/>
</dbReference>
<dbReference type="EMBL" id="WDES01000015">
    <property type="protein sequence ID" value="KAB6088140.1"/>
    <property type="molecule type" value="Genomic_DNA"/>
</dbReference>
<evidence type="ECO:0000313" key="1">
    <source>
        <dbReference type="EMBL" id="KAB6079240.1"/>
    </source>
</evidence>
<dbReference type="Proteomes" id="UP000183766">
    <property type="component" value="Unassembled WGS sequence"/>
</dbReference>
<evidence type="ECO:0000313" key="2">
    <source>
        <dbReference type="EMBL" id="KAB6088140.1"/>
    </source>
</evidence>
<evidence type="ECO:0000313" key="4">
    <source>
        <dbReference type="EMBL" id="KAB6424224.1"/>
    </source>
</evidence>
<accession>A0A1I4SQ19</accession>
<evidence type="ECO:0000313" key="6">
    <source>
        <dbReference type="EMBL" id="SFM66420.1"/>
    </source>
</evidence>
<dbReference type="Proteomes" id="UP000284417">
    <property type="component" value="Unassembled WGS sequence"/>
</dbReference>
<sequence>MELHRLSENEQAFVECFSRFVNGQMGSAAKVGNALADDHRYLINEKGKVVFAFLERLANDYQKGRYDQRDEWVCRLAAEAIEHLVENRMYYRTLNND</sequence>
<dbReference type="GeneID" id="93485253"/>
<dbReference type="Proteomes" id="UP000474077">
    <property type="component" value="Unassembled WGS sequence"/>
</dbReference>
<reference evidence="9 10" key="3">
    <citation type="journal article" date="2019" name="Nat. Med.">
        <title>A library of human gut bacterial isolates paired with longitudinal multiomics data enables mechanistic microbiome research.</title>
        <authorList>
            <person name="Poyet M."/>
            <person name="Groussin M."/>
            <person name="Gibbons S.M."/>
            <person name="Avila-Pacheco J."/>
            <person name="Jiang X."/>
            <person name="Kearney S.M."/>
            <person name="Perrotta A.R."/>
            <person name="Berdy B."/>
            <person name="Zhao S."/>
            <person name="Lieberman T.D."/>
            <person name="Swanson P.K."/>
            <person name="Smith M."/>
            <person name="Roesemann S."/>
            <person name="Alexander J.E."/>
            <person name="Rich S.A."/>
            <person name="Livny J."/>
            <person name="Vlamakis H."/>
            <person name="Clish C."/>
            <person name="Bullock K."/>
            <person name="Deik A."/>
            <person name="Scott J."/>
            <person name="Pierce K.A."/>
            <person name="Xavier R.J."/>
            <person name="Alm E.J."/>
        </authorList>
    </citation>
    <scope>NUCLEOTIDE SEQUENCE [LARGE SCALE GENOMIC DNA]</scope>
    <source>
        <strain evidence="3 12">BIOML-A62</strain>
        <strain evidence="4 10">BIOML-A7</strain>
        <strain evidence="1 11">BIOML-A73</strain>
        <strain evidence="2 9">BIOML-A74</strain>
    </source>
</reference>
<dbReference type="EMBL" id="FOUM01000008">
    <property type="protein sequence ID" value="SFM66420.1"/>
    <property type="molecule type" value="Genomic_DNA"/>
</dbReference>
<evidence type="ECO:0000313" key="7">
    <source>
        <dbReference type="Proteomes" id="UP000183766"/>
    </source>
</evidence>
<dbReference type="AlphaFoldDB" id="A0A1I4SQ19"/>
<reference evidence="6 7" key="1">
    <citation type="submission" date="2016-10" db="EMBL/GenBank/DDBJ databases">
        <authorList>
            <person name="de Groot N.N."/>
        </authorList>
    </citation>
    <scope>NUCLEOTIDE SEQUENCE [LARGE SCALE GENOMIC DNA]</scope>
    <source>
        <strain evidence="6 7">NLAE-zl-C202</strain>
    </source>
</reference>
<organism evidence="6 7">
    <name type="scientific">Bacteroides xylanisolvens</name>
    <dbReference type="NCBI Taxonomy" id="371601"/>
    <lineage>
        <taxon>Bacteria</taxon>
        <taxon>Pseudomonadati</taxon>
        <taxon>Bacteroidota</taxon>
        <taxon>Bacteroidia</taxon>
        <taxon>Bacteroidales</taxon>
        <taxon>Bacteroidaceae</taxon>
        <taxon>Bacteroides</taxon>
    </lineage>
</organism>
<evidence type="ECO:0000313" key="5">
    <source>
        <dbReference type="EMBL" id="RHK91677.1"/>
    </source>
</evidence>
<proteinExistence type="predicted"/>
<reference evidence="5 8" key="2">
    <citation type="submission" date="2018-08" db="EMBL/GenBank/DDBJ databases">
        <title>A genome reference for cultivated species of the human gut microbiota.</title>
        <authorList>
            <person name="Zou Y."/>
            <person name="Xue W."/>
            <person name="Luo G."/>
        </authorList>
    </citation>
    <scope>NUCLEOTIDE SEQUENCE [LARGE SCALE GENOMIC DNA]</scope>
    <source>
        <strain evidence="5 8">AF39-6AC</strain>
    </source>
</reference>
<dbReference type="EMBL" id="WDER01000073">
    <property type="protein sequence ID" value="KAB6079240.1"/>
    <property type="molecule type" value="Genomic_DNA"/>
</dbReference>
<gene>
    <name evidence="5" type="ORF">DW042_19635</name>
    <name evidence="3" type="ORF">GA424_14175</name>
    <name evidence="1" type="ORF">GA560_20525</name>
    <name evidence="2" type="ORF">GA574_10400</name>
    <name evidence="4" type="ORF">GAZ26_09550</name>
    <name evidence="6" type="ORF">SAMN05216250_108107</name>
</gene>
<dbReference type="EMBL" id="QROC01000032">
    <property type="protein sequence ID" value="RHK91677.1"/>
    <property type="molecule type" value="Genomic_DNA"/>
</dbReference>
<protein>
    <submittedName>
        <fullName evidence="1">Sulfide:quinone reductase</fullName>
    </submittedName>
</protein>